<reference evidence="7 8" key="1">
    <citation type="submission" date="2017-03" db="EMBL/GenBank/DDBJ databases">
        <authorList>
            <person name="Afonso C.L."/>
            <person name="Miller P.J."/>
            <person name="Scott M.A."/>
            <person name="Spackman E."/>
            <person name="Goraichik I."/>
            <person name="Dimitrov K.M."/>
            <person name="Suarez D.L."/>
            <person name="Swayne D.E."/>
        </authorList>
    </citation>
    <scope>NUCLEOTIDE SEQUENCE [LARGE SCALE GENOMIC DNA]</scope>
    <source>
        <strain evidence="7 8">CECT 7639</strain>
    </source>
</reference>
<dbReference type="SUPFAM" id="SSF54373">
    <property type="entry name" value="FAD-linked reductases, C-terminal domain"/>
    <property type="match status" value="1"/>
</dbReference>
<evidence type="ECO:0000313" key="7">
    <source>
        <dbReference type="EMBL" id="SLN31205.1"/>
    </source>
</evidence>
<dbReference type="Pfam" id="PF08669">
    <property type="entry name" value="GCV_T_C"/>
    <property type="match status" value="1"/>
</dbReference>
<feature type="domain" description="Aminomethyltransferase C-terminal" evidence="5">
    <location>
        <begin position="724"/>
        <end position="795"/>
    </location>
</feature>
<dbReference type="InterPro" id="IPR006076">
    <property type="entry name" value="FAD-dep_OxRdtase"/>
</dbReference>
<dbReference type="InterPro" id="IPR029043">
    <property type="entry name" value="GcvT/YgfZ_C"/>
</dbReference>
<dbReference type="Gene3D" id="3.50.50.60">
    <property type="entry name" value="FAD/NAD(P)-binding domain"/>
    <property type="match status" value="1"/>
</dbReference>
<sequence length="805" mass="88015">MTDTIRTTQVAIIGGGIMGVAAQFQLAENGWTDTILFEKAELTSGSTWHAAGQIAHAVGSRVAGWINKTSIETYKRVEKETGQSIGWHEVGGFRIATTDDEVDWMKSIMGVGKLLDLPMELVGPEEVAKGNPFYKVDDVKAAVQTFEDGHIDPSGVTMALAAATRARGATIERHNRVVGASRQGDMWRLATEKGDVLAEHVVIAAGSYANQVGEWFGLKIPSVSCLHHYLVTDTVPEFLDRPELPVMRDNAFGGYIRQEQKSGLIGIYEGHVCPTVWEMPQGAPWAAENELFEADYDSIGDFLMVAFDKMPILAELGIKRVVRGAITHTPDGGMLVGPSGAPNVWLSCGSSIGLAWGGGAGKVLADWMAHGEAEINTRSMDPRRYGDFSTDNFIVERTKDEFMRRHDTPCPGKQFHSLRPLNKHPLYDRLAAKGAVFGEVAGWERPRYFGKVGEVEQIGWGHQNWRANAMTEAKATRAAAGVIDLCAFAQFEITGRDAGKLLDRLSANKIPAKDGSIGLCHLLTDKGRFETEITIWRISEGRYFTGSPIARANPDFAWMQSHVLPDEDVALTNRTNDWGMLALSGPASRAILSQATDANLSNAAFRWLSGQEIKVFGVPCYALRVAFTGELGWELHLPLDRIAEVYDKLHDIGAAHGLVDLGGYAFNGLRMEKAYRASGELTTDIGMFDVGLDRFFRPEGRDFIGKEAALATKDHVGWELLYCEVHSDRIDVHGGEAVLLNGAPVGLTTSGGHGYTVDKSLAFVFVRKGTPHQGLSVMLLNQEYAMTVLDEPAFDPDNLRPRQDG</sequence>
<dbReference type="Proteomes" id="UP000193077">
    <property type="component" value="Unassembled WGS sequence"/>
</dbReference>
<feature type="domain" description="GCVT N-terminal" evidence="4">
    <location>
        <begin position="426"/>
        <end position="696"/>
    </location>
</feature>
<dbReference type="PANTHER" id="PTHR43757:SF2">
    <property type="entry name" value="AMINOMETHYLTRANSFERASE, MITOCHONDRIAL"/>
    <property type="match status" value="1"/>
</dbReference>
<evidence type="ECO:0000256" key="1">
    <source>
        <dbReference type="ARBA" id="ARBA00008609"/>
    </source>
</evidence>
<evidence type="ECO:0000259" key="4">
    <source>
        <dbReference type="Pfam" id="PF01571"/>
    </source>
</evidence>
<keyword evidence="8" id="KW-1185">Reference proteome</keyword>
<dbReference type="Pfam" id="PF16350">
    <property type="entry name" value="FAO_M"/>
    <property type="match status" value="1"/>
</dbReference>
<evidence type="ECO:0000313" key="8">
    <source>
        <dbReference type="Proteomes" id="UP000193077"/>
    </source>
</evidence>
<dbReference type="Gene3D" id="3.30.9.10">
    <property type="entry name" value="D-Amino Acid Oxidase, subunit A, domain 2"/>
    <property type="match status" value="1"/>
</dbReference>
<keyword evidence="2 7" id="KW-0560">Oxidoreductase</keyword>
<dbReference type="SUPFAM" id="SSF51905">
    <property type="entry name" value="FAD/NAD(P)-binding domain"/>
    <property type="match status" value="1"/>
</dbReference>
<dbReference type="InterPro" id="IPR006222">
    <property type="entry name" value="GCVT_N"/>
</dbReference>
<dbReference type="Gene3D" id="2.40.30.110">
    <property type="entry name" value="Aminomethyltransferase beta-barrel domains"/>
    <property type="match status" value="1"/>
</dbReference>
<proteinExistence type="inferred from homology"/>
<dbReference type="EC" id="1.5.3.19" evidence="7"/>
<gene>
    <name evidence="7" type="primary">mlr_7</name>
    <name evidence="7" type="ORF">TRL7639_01308</name>
</gene>
<dbReference type="InterPro" id="IPR032503">
    <property type="entry name" value="FAO_M"/>
</dbReference>
<evidence type="ECO:0000259" key="5">
    <source>
        <dbReference type="Pfam" id="PF08669"/>
    </source>
</evidence>
<dbReference type="InterPro" id="IPR036188">
    <property type="entry name" value="FAD/NAD-bd_sf"/>
</dbReference>
<dbReference type="SUPFAM" id="SSF103025">
    <property type="entry name" value="Folate-binding domain"/>
    <property type="match status" value="1"/>
</dbReference>
<feature type="domain" description="FAD dependent oxidoreductase central" evidence="6">
    <location>
        <begin position="370"/>
        <end position="422"/>
    </location>
</feature>
<dbReference type="GO" id="GO:0102317">
    <property type="term" value="F:4-methylaminobutyrate oxidase (demethylating) activity"/>
    <property type="evidence" value="ECO:0007669"/>
    <property type="project" value="UniProtKB-EC"/>
</dbReference>
<dbReference type="Pfam" id="PF01266">
    <property type="entry name" value="DAO"/>
    <property type="match status" value="1"/>
</dbReference>
<evidence type="ECO:0000259" key="6">
    <source>
        <dbReference type="Pfam" id="PF16350"/>
    </source>
</evidence>
<dbReference type="InterPro" id="IPR013977">
    <property type="entry name" value="GcvT_C"/>
</dbReference>
<feature type="domain" description="FAD dependent oxidoreductase" evidence="3">
    <location>
        <begin position="10"/>
        <end position="367"/>
    </location>
</feature>
<dbReference type="SUPFAM" id="SSF101790">
    <property type="entry name" value="Aminomethyltransferase beta-barrel domain"/>
    <property type="match status" value="1"/>
</dbReference>
<evidence type="ECO:0000256" key="2">
    <source>
        <dbReference type="ARBA" id="ARBA00023002"/>
    </source>
</evidence>
<dbReference type="RefSeq" id="WP_085794938.1">
    <property type="nucleotide sequence ID" value="NZ_FWFO01000001.1"/>
</dbReference>
<protein>
    <submittedName>
        <fullName evidence="7">4-methylaminobutanoate oxidase (Formaldehyde-forming)</fullName>
        <ecNumber evidence="7">1.5.3.19</ecNumber>
    </submittedName>
</protein>
<evidence type="ECO:0000259" key="3">
    <source>
        <dbReference type="Pfam" id="PF01266"/>
    </source>
</evidence>
<accession>A0A1Y5S323</accession>
<dbReference type="AlphaFoldDB" id="A0A1Y5S323"/>
<dbReference type="OrthoDB" id="9804379at2"/>
<dbReference type="Gene3D" id="3.30.1360.120">
    <property type="entry name" value="Probable tRNA modification gtpase trme, domain 1"/>
    <property type="match status" value="1"/>
</dbReference>
<organism evidence="7 8">
    <name type="scientific">Falsiruegeria litorea R37</name>
    <dbReference type="NCBI Taxonomy" id="1200284"/>
    <lineage>
        <taxon>Bacteria</taxon>
        <taxon>Pseudomonadati</taxon>
        <taxon>Pseudomonadota</taxon>
        <taxon>Alphaproteobacteria</taxon>
        <taxon>Rhodobacterales</taxon>
        <taxon>Roseobacteraceae</taxon>
        <taxon>Falsiruegeria</taxon>
    </lineage>
</organism>
<dbReference type="Gene3D" id="3.30.70.1400">
    <property type="entry name" value="Aminomethyltransferase beta-barrel domains"/>
    <property type="match status" value="1"/>
</dbReference>
<comment type="similarity">
    <text evidence="1">Belongs to the GcvT family.</text>
</comment>
<dbReference type="InterPro" id="IPR028896">
    <property type="entry name" value="GcvT/YgfZ/DmdA"/>
</dbReference>
<dbReference type="EMBL" id="FWFO01000001">
    <property type="protein sequence ID" value="SLN31205.1"/>
    <property type="molecule type" value="Genomic_DNA"/>
</dbReference>
<dbReference type="InterPro" id="IPR027266">
    <property type="entry name" value="TrmE/GcvT-like"/>
</dbReference>
<dbReference type="Pfam" id="PF01571">
    <property type="entry name" value="GCV_T"/>
    <property type="match status" value="1"/>
</dbReference>
<dbReference type="PANTHER" id="PTHR43757">
    <property type="entry name" value="AMINOMETHYLTRANSFERASE"/>
    <property type="match status" value="1"/>
</dbReference>
<name>A0A1Y5S323_9RHOB</name>